<evidence type="ECO:0000313" key="2">
    <source>
        <dbReference type="EMBL" id="VEP18717.1"/>
    </source>
</evidence>
<dbReference type="Proteomes" id="UP000320055">
    <property type="component" value="Unassembled WGS sequence"/>
</dbReference>
<sequence>MRFVPCAYPITLLKSPQKFTLSRDGDTARLRTNQSSAERTSHGLDRNLMRDAERVL</sequence>
<evidence type="ECO:0000256" key="1">
    <source>
        <dbReference type="SAM" id="MobiDB-lite"/>
    </source>
</evidence>
<accession>A0A563W4Z5</accession>
<organism evidence="2 3">
    <name type="scientific">Hyella patelloides LEGE 07179</name>
    <dbReference type="NCBI Taxonomy" id="945734"/>
    <lineage>
        <taxon>Bacteria</taxon>
        <taxon>Bacillati</taxon>
        <taxon>Cyanobacteriota</taxon>
        <taxon>Cyanophyceae</taxon>
        <taxon>Pleurocapsales</taxon>
        <taxon>Hyellaceae</taxon>
        <taxon>Hyella</taxon>
    </lineage>
</organism>
<proteinExistence type="predicted"/>
<protein>
    <submittedName>
        <fullName evidence="2">Uncharacterized protein</fullName>
    </submittedName>
</protein>
<gene>
    <name evidence="2" type="ORF">H1P_870020</name>
</gene>
<name>A0A563W4Z5_9CYAN</name>
<feature type="region of interest" description="Disordered" evidence="1">
    <location>
        <begin position="24"/>
        <end position="56"/>
    </location>
</feature>
<dbReference type="EMBL" id="CAACVJ010000695">
    <property type="protein sequence ID" value="VEP18717.1"/>
    <property type="molecule type" value="Genomic_DNA"/>
</dbReference>
<keyword evidence="3" id="KW-1185">Reference proteome</keyword>
<feature type="compositionally biased region" description="Basic and acidic residues" evidence="1">
    <location>
        <begin position="39"/>
        <end position="56"/>
    </location>
</feature>
<evidence type="ECO:0000313" key="3">
    <source>
        <dbReference type="Proteomes" id="UP000320055"/>
    </source>
</evidence>
<reference evidence="2 3" key="1">
    <citation type="submission" date="2019-01" db="EMBL/GenBank/DDBJ databases">
        <authorList>
            <person name="Brito A."/>
        </authorList>
    </citation>
    <scope>NUCLEOTIDE SEQUENCE [LARGE SCALE GENOMIC DNA]</scope>
    <source>
        <strain evidence="2">1</strain>
    </source>
</reference>
<dbReference type="AlphaFoldDB" id="A0A563W4Z5"/>